<dbReference type="PANTHER" id="PTHR37423">
    <property type="entry name" value="SOLUBLE LYTIC MUREIN TRANSGLYCOSYLASE-RELATED"/>
    <property type="match status" value="1"/>
</dbReference>
<organism evidence="5 6">
    <name type="scientific">Methylobacter tundripaludum</name>
    <dbReference type="NCBI Taxonomy" id="173365"/>
    <lineage>
        <taxon>Bacteria</taxon>
        <taxon>Pseudomonadati</taxon>
        <taxon>Pseudomonadota</taxon>
        <taxon>Gammaproteobacteria</taxon>
        <taxon>Methylococcales</taxon>
        <taxon>Methylococcaceae</taxon>
        <taxon>Methylobacter</taxon>
    </lineage>
</organism>
<dbReference type="Pfam" id="PF01464">
    <property type="entry name" value="SLT"/>
    <property type="match status" value="1"/>
</dbReference>
<accession>A0A2S6GP15</accession>
<feature type="region of interest" description="Disordered" evidence="2">
    <location>
        <begin position="1"/>
        <end position="57"/>
    </location>
</feature>
<keyword evidence="3" id="KW-1133">Transmembrane helix</keyword>
<dbReference type="InterPro" id="IPR023346">
    <property type="entry name" value="Lysozyme-like_dom_sf"/>
</dbReference>
<dbReference type="SUPFAM" id="SSF53955">
    <property type="entry name" value="Lysozyme-like"/>
    <property type="match status" value="1"/>
</dbReference>
<feature type="domain" description="Transglycosylase SLT" evidence="4">
    <location>
        <begin position="210"/>
        <end position="310"/>
    </location>
</feature>
<evidence type="ECO:0000313" key="6">
    <source>
        <dbReference type="Proteomes" id="UP000238071"/>
    </source>
</evidence>
<proteinExistence type="inferred from homology"/>
<reference evidence="5 6" key="1">
    <citation type="submission" date="2018-02" db="EMBL/GenBank/DDBJ databases">
        <title>Subsurface microbial communities from deep shales in Ohio and West Virginia, USA.</title>
        <authorList>
            <person name="Wrighton K."/>
        </authorList>
    </citation>
    <scope>NUCLEOTIDE SEQUENCE [LARGE SCALE GENOMIC DNA]</scope>
    <source>
        <strain evidence="5 6">OWC-G53F</strain>
    </source>
</reference>
<feature type="transmembrane region" description="Helical" evidence="3">
    <location>
        <begin position="137"/>
        <end position="155"/>
    </location>
</feature>
<feature type="compositionally biased region" description="Basic residues" evidence="2">
    <location>
        <begin position="40"/>
        <end position="53"/>
    </location>
</feature>
<dbReference type="Gene3D" id="1.10.530.10">
    <property type="match status" value="1"/>
</dbReference>
<keyword evidence="6" id="KW-1185">Reference proteome</keyword>
<feature type="compositionally biased region" description="Basic and acidic residues" evidence="2">
    <location>
        <begin position="1"/>
        <end position="20"/>
    </location>
</feature>
<comment type="caution">
    <text evidence="5">The sequence shown here is derived from an EMBL/GenBank/DDBJ whole genome shotgun (WGS) entry which is preliminary data.</text>
</comment>
<evidence type="ECO:0000259" key="4">
    <source>
        <dbReference type="Pfam" id="PF01464"/>
    </source>
</evidence>
<sequence length="383" mass="42199">MPKPEKLFGRDTSSIHDSRMNKPAIPGKRTGVKPAASPKPKPRKTQKSPKKVQPKPPVTSFRRRLLMVGLEALGLAVTAVSAIMILLGYSANWFSGTRFLTSLLPFAIGVLGLIVAAAVLLIGWWKLRKWLQGRAAVLVPVLAVSFALVIGWFVLQNRFTQAFGHFRTLVGGKQEAGRVTVGHQVYAAYRRYDPAELLKIINRAETYNPVIAEAAKAFDVDTNLLQGIAATESSFLPRDSRDGGRGLFQITLAPKAVMEQVGKQLEVSKPSPLNPRHNAFIAAATLKYYLAQMRGDLFLGLLAYNIGPANGGLRFIMQQYGATDFVTIQPYLQQLPRDYPIRVLSHALAFRLWQTEGKLPVYEEGDNAMRIQSIGIPGLQAEL</sequence>
<keyword evidence="3" id="KW-0812">Transmembrane</keyword>
<evidence type="ECO:0000313" key="5">
    <source>
        <dbReference type="EMBL" id="PPK66926.1"/>
    </source>
</evidence>
<evidence type="ECO:0000256" key="2">
    <source>
        <dbReference type="SAM" id="MobiDB-lite"/>
    </source>
</evidence>
<dbReference type="CDD" id="cd00254">
    <property type="entry name" value="LT-like"/>
    <property type="match status" value="1"/>
</dbReference>
<dbReference type="Proteomes" id="UP000238071">
    <property type="component" value="Unassembled WGS sequence"/>
</dbReference>
<dbReference type="AlphaFoldDB" id="A0A2S6GP15"/>
<dbReference type="InterPro" id="IPR008258">
    <property type="entry name" value="Transglycosylase_SLT_dom_1"/>
</dbReference>
<protein>
    <submittedName>
        <fullName evidence="5">Transglycosylase-like protein with SLT domain</fullName>
    </submittedName>
</protein>
<gene>
    <name evidence="5" type="ORF">B0F88_11515</name>
</gene>
<evidence type="ECO:0000256" key="3">
    <source>
        <dbReference type="SAM" id="Phobius"/>
    </source>
</evidence>
<dbReference type="PANTHER" id="PTHR37423:SF2">
    <property type="entry name" value="MEMBRANE-BOUND LYTIC MUREIN TRANSGLYCOSYLASE C"/>
    <property type="match status" value="1"/>
</dbReference>
<comment type="similarity">
    <text evidence="1">Belongs to the transglycosylase Slt family.</text>
</comment>
<feature type="transmembrane region" description="Helical" evidence="3">
    <location>
        <begin position="103"/>
        <end position="125"/>
    </location>
</feature>
<keyword evidence="3" id="KW-0472">Membrane</keyword>
<dbReference type="EMBL" id="PTIY01000015">
    <property type="protein sequence ID" value="PPK66926.1"/>
    <property type="molecule type" value="Genomic_DNA"/>
</dbReference>
<feature type="transmembrane region" description="Helical" evidence="3">
    <location>
        <begin position="65"/>
        <end position="91"/>
    </location>
</feature>
<name>A0A2S6GP15_9GAMM</name>
<evidence type="ECO:0000256" key="1">
    <source>
        <dbReference type="ARBA" id="ARBA00007734"/>
    </source>
</evidence>